<evidence type="ECO:0000256" key="5">
    <source>
        <dbReference type="SAM" id="SignalP"/>
    </source>
</evidence>
<keyword evidence="2 6" id="KW-0378">Hydrolase</keyword>
<dbReference type="PANTHER" id="PTHR10353">
    <property type="entry name" value="GLYCOSYL HYDROLASE"/>
    <property type="match status" value="1"/>
</dbReference>
<name>A0A6A6WYY5_9PLEO</name>
<comment type="similarity">
    <text evidence="1 4">Belongs to the glycosyl hydrolase 1 family.</text>
</comment>
<dbReference type="PRINTS" id="PR00131">
    <property type="entry name" value="GLHYDRLASE1"/>
</dbReference>
<dbReference type="InterPro" id="IPR017853">
    <property type="entry name" value="GH"/>
</dbReference>
<keyword evidence="7" id="KW-1185">Reference proteome</keyword>
<keyword evidence="5" id="KW-0732">Signal</keyword>
<evidence type="ECO:0000256" key="4">
    <source>
        <dbReference type="RuleBase" id="RU003690"/>
    </source>
</evidence>
<dbReference type="AlphaFoldDB" id="A0A6A6WYY5"/>
<feature type="signal peptide" evidence="5">
    <location>
        <begin position="1"/>
        <end position="19"/>
    </location>
</feature>
<proteinExistence type="inferred from homology"/>
<evidence type="ECO:0000256" key="2">
    <source>
        <dbReference type="ARBA" id="ARBA00022801"/>
    </source>
</evidence>
<dbReference type="GO" id="GO:0008422">
    <property type="term" value="F:beta-glucosidase activity"/>
    <property type="evidence" value="ECO:0007669"/>
    <property type="project" value="TreeGrafter"/>
</dbReference>
<evidence type="ECO:0000256" key="3">
    <source>
        <dbReference type="ARBA" id="ARBA00023295"/>
    </source>
</evidence>
<dbReference type="PROSITE" id="PS00653">
    <property type="entry name" value="GLYCOSYL_HYDROL_F1_2"/>
    <property type="match status" value="1"/>
</dbReference>
<dbReference type="GO" id="GO:0005975">
    <property type="term" value="P:carbohydrate metabolic process"/>
    <property type="evidence" value="ECO:0007669"/>
    <property type="project" value="InterPro"/>
</dbReference>
<dbReference type="Gene3D" id="3.20.20.80">
    <property type="entry name" value="Glycosidases"/>
    <property type="match status" value="1"/>
</dbReference>
<evidence type="ECO:0000313" key="7">
    <source>
        <dbReference type="Proteomes" id="UP000799757"/>
    </source>
</evidence>
<evidence type="ECO:0000313" key="6">
    <source>
        <dbReference type="EMBL" id="KAF2789440.1"/>
    </source>
</evidence>
<dbReference type="EMBL" id="MU002137">
    <property type="protein sequence ID" value="KAF2789440.1"/>
    <property type="molecule type" value="Genomic_DNA"/>
</dbReference>
<dbReference type="SUPFAM" id="SSF51445">
    <property type="entry name" value="(Trans)glycosidases"/>
    <property type="match status" value="1"/>
</dbReference>
<accession>A0A6A6WYY5</accession>
<gene>
    <name evidence="6" type="ORF">K505DRAFT_365610</name>
</gene>
<organism evidence="6 7">
    <name type="scientific">Melanomma pulvis-pyrius CBS 109.77</name>
    <dbReference type="NCBI Taxonomy" id="1314802"/>
    <lineage>
        <taxon>Eukaryota</taxon>
        <taxon>Fungi</taxon>
        <taxon>Dikarya</taxon>
        <taxon>Ascomycota</taxon>
        <taxon>Pezizomycotina</taxon>
        <taxon>Dothideomycetes</taxon>
        <taxon>Pleosporomycetidae</taxon>
        <taxon>Pleosporales</taxon>
        <taxon>Melanommataceae</taxon>
        <taxon>Melanomma</taxon>
    </lineage>
</organism>
<sequence>MAFTTVIALLLATSSIVVSQNSSSPSSTSVANASQTSSAPASFVTNLELSVEDLWDLYVGPVSTFSINTTVQPTPIPSSSLIPPPSLYYPSFPTGQQVPLQSKNESWRFPKTFWYGVAGASYQIEGAVKAEGRGPSIWDVLSHRVPGYVITNETGDNADNNYYMYKEDIARIAALGIKTYSFSLSWSRILPFGSGPVNEQALLHYDDLIDTCISYGVTPMVTLYHWDLPLFLQNSYGGWLSEKIVPDFTEYARIAFTRWSSKVHYWFTVNEPIVFCGFYPLPENFFKKTDIPKKQQPYFCGHNVLLSHSAAYRLGKSINSSLSISFKTNGGYKIPRTDSAADAQAVQRAWDFQEGWFANPTFLNGDYPPNLKSHVETFLTPFTDAQKEQINGTCDIFAHDAYTSDFIEAPESGIEACIANSSHTLFPSCYNTTKLYANNYWAIGPASDPGSPWLYKATDWVPAFLHYMQDTWKPRDGVAITEFGISEPYEELRTNLASIVIDPLRSAYYRDYLSAILIAISEGVNVVGTLAWSIYDNMEWSQGYSVKFGIQYVNLTTQERYFKASAFEYVNMFNVYQEK</sequence>
<dbReference type="InterPro" id="IPR001360">
    <property type="entry name" value="Glyco_hydro_1"/>
</dbReference>
<dbReference type="InterPro" id="IPR033132">
    <property type="entry name" value="GH_1_N_CS"/>
</dbReference>
<feature type="chain" id="PRO_5025664627" evidence="5">
    <location>
        <begin position="20"/>
        <end position="579"/>
    </location>
</feature>
<evidence type="ECO:0000256" key="1">
    <source>
        <dbReference type="ARBA" id="ARBA00010838"/>
    </source>
</evidence>
<keyword evidence="3" id="KW-0326">Glycosidase</keyword>
<dbReference type="Proteomes" id="UP000799757">
    <property type="component" value="Unassembled WGS sequence"/>
</dbReference>
<dbReference type="OrthoDB" id="65569at2759"/>
<protein>
    <submittedName>
        <fullName evidence="6">Glycoside hydrolase family 1 protein</fullName>
    </submittedName>
</protein>
<reference evidence="6" key="1">
    <citation type="journal article" date="2020" name="Stud. Mycol.">
        <title>101 Dothideomycetes genomes: a test case for predicting lifestyles and emergence of pathogens.</title>
        <authorList>
            <person name="Haridas S."/>
            <person name="Albert R."/>
            <person name="Binder M."/>
            <person name="Bloem J."/>
            <person name="Labutti K."/>
            <person name="Salamov A."/>
            <person name="Andreopoulos B."/>
            <person name="Baker S."/>
            <person name="Barry K."/>
            <person name="Bills G."/>
            <person name="Bluhm B."/>
            <person name="Cannon C."/>
            <person name="Castanera R."/>
            <person name="Culley D."/>
            <person name="Daum C."/>
            <person name="Ezra D."/>
            <person name="Gonzalez J."/>
            <person name="Henrissat B."/>
            <person name="Kuo A."/>
            <person name="Liang C."/>
            <person name="Lipzen A."/>
            <person name="Lutzoni F."/>
            <person name="Magnuson J."/>
            <person name="Mondo S."/>
            <person name="Nolan M."/>
            <person name="Ohm R."/>
            <person name="Pangilinan J."/>
            <person name="Park H.-J."/>
            <person name="Ramirez L."/>
            <person name="Alfaro M."/>
            <person name="Sun H."/>
            <person name="Tritt A."/>
            <person name="Yoshinaga Y."/>
            <person name="Zwiers L.-H."/>
            <person name="Turgeon B."/>
            <person name="Goodwin S."/>
            <person name="Spatafora J."/>
            <person name="Crous P."/>
            <person name="Grigoriev I."/>
        </authorList>
    </citation>
    <scope>NUCLEOTIDE SEQUENCE</scope>
    <source>
        <strain evidence="6">CBS 109.77</strain>
    </source>
</reference>
<dbReference type="Pfam" id="PF00232">
    <property type="entry name" value="Glyco_hydro_1"/>
    <property type="match status" value="1"/>
</dbReference>
<dbReference type="PANTHER" id="PTHR10353:SF36">
    <property type="entry name" value="LP05116P"/>
    <property type="match status" value="1"/>
</dbReference>